<protein>
    <submittedName>
        <fullName evidence="1">Uncharacterized protein</fullName>
    </submittedName>
</protein>
<evidence type="ECO:0000313" key="2">
    <source>
        <dbReference type="Proteomes" id="UP001299220"/>
    </source>
</evidence>
<organism evidence="1 2">
    <name type="scientific">Anaeromassilibacillus senegalensis</name>
    <dbReference type="NCBI Taxonomy" id="1673717"/>
    <lineage>
        <taxon>Bacteria</taxon>
        <taxon>Bacillati</taxon>
        <taxon>Bacillota</taxon>
        <taxon>Clostridia</taxon>
        <taxon>Eubacteriales</taxon>
        <taxon>Acutalibacteraceae</taxon>
        <taxon>Anaeromassilibacillus</taxon>
    </lineage>
</organism>
<proteinExistence type="predicted"/>
<dbReference type="Proteomes" id="UP001299220">
    <property type="component" value="Unassembled WGS sequence"/>
</dbReference>
<reference evidence="1 2" key="1">
    <citation type="submission" date="2020-12" db="EMBL/GenBank/DDBJ databases">
        <title>Whole genome sequences of gut porcine anaerobes.</title>
        <authorList>
            <person name="Kubasova T."/>
            <person name="Jahodarova E."/>
            <person name="Rychlik I."/>
        </authorList>
    </citation>
    <scope>NUCLEOTIDE SEQUENCE [LARGE SCALE GENOMIC DNA]</scope>
    <source>
        <strain evidence="1 2">An867</strain>
    </source>
</reference>
<sequence>MNPQDLRNWIDSLTQDISFEYRGIWGSICPFSRSDISVGYDGKEASYTSVDDVMNSTLIDGKPLKEICADIHFE</sequence>
<evidence type="ECO:0000313" key="1">
    <source>
        <dbReference type="EMBL" id="MCF2652111.1"/>
    </source>
</evidence>
<keyword evidence="2" id="KW-1185">Reference proteome</keyword>
<comment type="caution">
    <text evidence="1">The sequence shown here is derived from an EMBL/GenBank/DDBJ whole genome shotgun (WGS) entry which is preliminary data.</text>
</comment>
<gene>
    <name evidence="1" type="ORF">JQM67_05800</name>
</gene>
<dbReference type="RefSeq" id="WP_235323130.1">
    <property type="nucleotide sequence ID" value="NZ_JAFBIT010000001.1"/>
</dbReference>
<accession>A0ABS9CP02</accession>
<dbReference type="EMBL" id="JAFBIT010000001">
    <property type="protein sequence ID" value="MCF2652111.1"/>
    <property type="molecule type" value="Genomic_DNA"/>
</dbReference>
<name>A0ABS9CP02_9FIRM</name>